<evidence type="ECO:0000256" key="1">
    <source>
        <dbReference type="SAM" id="MobiDB-lite"/>
    </source>
</evidence>
<protein>
    <submittedName>
        <fullName evidence="4">WxL domain-containing protein</fullName>
    </submittedName>
</protein>
<feature type="domain" description="WxL" evidence="3">
    <location>
        <begin position="598"/>
        <end position="770"/>
    </location>
</feature>
<feature type="chain" id="PRO_5046502925" evidence="2">
    <location>
        <begin position="31"/>
        <end position="770"/>
    </location>
</feature>
<sequence>MSSSTKRFVRFSLLISLMVTFFPVNQSVYAEEKTELTKESTIEKTKETKNTNESQEVTTKTSDTKEVEKGKEESSEEAIKIQPFAAGQPLRPEHLYYPDTLVQVRFQYPTGAPVENLDVELELRDTTVGGGGPMPSSTYRFSYNSTTQLYECVVRYPYAFPYSPPPSVSYSITMQSYLIIRNLDLATSITENYKNTITTTTRRSGFYGGITIPSFDPDNPTVGSITNNPVGLYKQADKSWIGYLSPSTSISYSASREPASITNYKPATPFSFNVNYNYMTEHIVNEKGDTIAAPTGFWNYRQWYINTPTTLYEFGRTNVVGPKETDVPMKYVAGGITYNYEGWYTGWTKPSTLNTAHPITVNVKQNEGFPITVVYSSHVLKTEKYYKSDGTSLESGLHDKTAEEVPLDSTFTGTPKNIIKASNGDYYVYQGWLKDTELPGTDTPRSGKPNEAMTQNTEFKYVYKKATPSRSLSLTPNTTHIASGDQVTWTAKVKNTSVEAINLDDTDMRLLSVPDYVSGSTVVDGVPQSDSFWTGTSIPLIGPGGEVTIQFKTQHVGVPNSYHGTVISAESTKVSRDIARGNVRIKDEDSKPVPPTADIGLENVPSKFVFEDVTVNNYSQVSLLKLSSYASHTISDGLFVRLFDDRAGAPGWRLTAKLDSFKQAAHPSRTLSTGVSMDFKSKLEQVNNPNTSTETIDPSPAGSLPTIQSTVHLSSNNTDVLVMNSPIGIGDGTWQARIPLNDVQLTLPANSGIAGETYESTLTWTLSDAP</sequence>
<comment type="caution">
    <text evidence="4">The sequence shown here is derived from an EMBL/GenBank/DDBJ whole genome shotgun (WGS) entry which is preliminary data.</text>
</comment>
<feature type="compositionally biased region" description="Basic and acidic residues" evidence="1">
    <location>
        <begin position="62"/>
        <end position="77"/>
    </location>
</feature>
<evidence type="ECO:0000313" key="5">
    <source>
        <dbReference type="Proteomes" id="UP000664495"/>
    </source>
</evidence>
<organism evidence="4 5">
    <name type="scientific">Candidatus Enterococcus murrayae</name>
    <dbReference type="NCBI Taxonomy" id="2815321"/>
    <lineage>
        <taxon>Bacteria</taxon>
        <taxon>Bacillati</taxon>
        <taxon>Bacillota</taxon>
        <taxon>Bacilli</taxon>
        <taxon>Lactobacillales</taxon>
        <taxon>Enterococcaceae</taxon>
        <taxon>Enterococcus</taxon>
    </lineage>
</organism>
<dbReference type="EMBL" id="JAFLVR010000021">
    <property type="protein sequence ID" value="MBO0452667.1"/>
    <property type="molecule type" value="Genomic_DNA"/>
</dbReference>
<keyword evidence="5" id="KW-1185">Reference proteome</keyword>
<name>A0ABS3HGV3_9ENTE</name>
<dbReference type="Pfam" id="PF13731">
    <property type="entry name" value="WxL"/>
    <property type="match status" value="1"/>
</dbReference>
<reference evidence="4 5" key="1">
    <citation type="submission" date="2021-03" db="EMBL/GenBank/DDBJ databases">
        <title>Enterococcal diversity collection.</title>
        <authorList>
            <person name="Gilmore M.S."/>
            <person name="Schwartzman J."/>
            <person name="Van Tyne D."/>
            <person name="Martin M."/>
            <person name="Earl A.M."/>
            <person name="Manson A.L."/>
            <person name="Straub T."/>
            <person name="Salamzade R."/>
            <person name="Saavedra J."/>
            <person name="Lebreton F."/>
            <person name="Prichula J."/>
            <person name="Schaufler K."/>
            <person name="Gaca A."/>
            <person name="Sgardioli B."/>
            <person name="Wagenaar J."/>
            <person name="Strong T."/>
        </authorList>
    </citation>
    <scope>NUCLEOTIDE SEQUENCE [LARGE SCALE GENOMIC DNA]</scope>
    <source>
        <strain evidence="4 5">MJM16</strain>
    </source>
</reference>
<evidence type="ECO:0000313" key="4">
    <source>
        <dbReference type="EMBL" id="MBO0452667.1"/>
    </source>
</evidence>
<dbReference type="InterPro" id="IPR027994">
    <property type="entry name" value="WxL_dom"/>
</dbReference>
<dbReference type="RefSeq" id="WP_207108439.1">
    <property type="nucleotide sequence ID" value="NZ_JAFLVR010000021.1"/>
</dbReference>
<feature type="compositionally biased region" description="Basic and acidic residues" evidence="1">
    <location>
        <begin position="37"/>
        <end position="50"/>
    </location>
</feature>
<accession>A0ABS3HGV3</accession>
<proteinExistence type="predicted"/>
<evidence type="ECO:0000259" key="3">
    <source>
        <dbReference type="Pfam" id="PF13731"/>
    </source>
</evidence>
<feature type="signal peptide" evidence="2">
    <location>
        <begin position="1"/>
        <end position="30"/>
    </location>
</feature>
<dbReference type="Proteomes" id="UP000664495">
    <property type="component" value="Unassembled WGS sequence"/>
</dbReference>
<keyword evidence="2" id="KW-0732">Signal</keyword>
<evidence type="ECO:0000256" key="2">
    <source>
        <dbReference type="SAM" id="SignalP"/>
    </source>
</evidence>
<feature type="region of interest" description="Disordered" evidence="1">
    <location>
        <begin position="37"/>
        <end position="77"/>
    </location>
</feature>
<gene>
    <name evidence="4" type="ORF">JZO85_10320</name>
</gene>